<feature type="non-terminal residue" evidence="1">
    <location>
        <position position="42"/>
    </location>
</feature>
<proteinExistence type="predicted"/>
<sequence>MSAIGQPSTAGQGSSVNEQDHQVLLRDVSFLLSYNWSATEVI</sequence>
<dbReference type="AlphaFoldDB" id="A0AAV0LCX2"/>
<evidence type="ECO:0000313" key="1">
    <source>
        <dbReference type="EMBL" id="CAI0432233.1"/>
    </source>
</evidence>
<organism evidence="1 2">
    <name type="scientific">Linum tenue</name>
    <dbReference type="NCBI Taxonomy" id="586396"/>
    <lineage>
        <taxon>Eukaryota</taxon>
        <taxon>Viridiplantae</taxon>
        <taxon>Streptophyta</taxon>
        <taxon>Embryophyta</taxon>
        <taxon>Tracheophyta</taxon>
        <taxon>Spermatophyta</taxon>
        <taxon>Magnoliopsida</taxon>
        <taxon>eudicotyledons</taxon>
        <taxon>Gunneridae</taxon>
        <taxon>Pentapetalae</taxon>
        <taxon>rosids</taxon>
        <taxon>fabids</taxon>
        <taxon>Malpighiales</taxon>
        <taxon>Linaceae</taxon>
        <taxon>Linum</taxon>
    </lineage>
</organism>
<reference evidence="1" key="1">
    <citation type="submission" date="2022-08" db="EMBL/GenBank/DDBJ databases">
        <authorList>
            <person name="Gutierrez-Valencia J."/>
        </authorList>
    </citation>
    <scope>NUCLEOTIDE SEQUENCE</scope>
</reference>
<dbReference type="Proteomes" id="UP001154282">
    <property type="component" value="Unassembled WGS sequence"/>
</dbReference>
<gene>
    <name evidence="1" type="ORF">LITE_LOCUS23358</name>
</gene>
<comment type="caution">
    <text evidence="1">The sequence shown here is derived from an EMBL/GenBank/DDBJ whole genome shotgun (WGS) entry which is preliminary data.</text>
</comment>
<evidence type="ECO:0000313" key="2">
    <source>
        <dbReference type="Proteomes" id="UP001154282"/>
    </source>
</evidence>
<accession>A0AAV0LCX2</accession>
<dbReference type="EMBL" id="CAMGYJ010000006">
    <property type="protein sequence ID" value="CAI0432233.1"/>
    <property type="molecule type" value="Genomic_DNA"/>
</dbReference>
<protein>
    <submittedName>
        <fullName evidence="1">Uncharacterized protein</fullName>
    </submittedName>
</protein>
<keyword evidence="2" id="KW-1185">Reference proteome</keyword>
<name>A0AAV0LCX2_9ROSI</name>